<proteinExistence type="predicted"/>
<protein>
    <submittedName>
        <fullName evidence="1">Uncharacterized protein</fullName>
    </submittedName>
</protein>
<dbReference type="Proteomes" id="UP000886752">
    <property type="component" value="Unassembled WGS sequence"/>
</dbReference>
<name>A0A9D1TPH5_9BACT</name>
<comment type="caution">
    <text evidence="1">The sequence shown here is derived from an EMBL/GenBank/DDBJ whole genome shotgun (WGS) entry which is preliminary data.</text>
</comment>
<reference evidence="1" key="1">
    <citation type="journal article" date="2021" name="PeerJ">
        <title>Extensive microbial diversity within the chicken gut microbiome revealed by metagenomics and culture.</title>
        <authorList>
            <person name="Gilroy R."/>
            <person name="Ravi A."/>
            <person name="Getino M."/>
            <person name="Pursley I."/>
            <person name="Horton D.L."/>
            <person name="Alikhan N.F."/>
            <person name="Baker D."/>
            <person name="Gharbi K."/>
            <person name="Hall N."/>
            <person name="Watson M."/>
            <person name="Adriaenssens E.M."/>
            <person name="Foster-Nyarko E."/>
            <person name="Jarju S."/>
            <person name="Secka A."/>
            <person name="Antonio M."/>
            <person name="Oren A."/>
            <person name="Chaudhuri R.R."/>
            <person name="La Ragione R."/>
            <person name="Hildebrand F."/>
            <person name="Pallen M.J."/>
        </authorList>
    </citation>
    <scope>NUCLEOTIDE SEQUENCE</scope>
    <source>
        <strain evidence="1">ChiHecec2B26-446</strain>
    </source>
</reference>
<dbReference type="AlphaFoldDB" id="A0A9D1TPH5"/>
<dbReference type="EMBL" id="DXHV01000059">
    <property type="protein sequence ID" value="HIW00695.1"/>
    <property type="molecule type" value="Genomic_DNA"/>
</dbReference>
<sequence length="107" mass="11729">MPDIKNNSKSYFILVSTSHTPHPLCKGYDPEMVYVECGRCGAPIMWERGKTTDLCRAAGIDPLELDPTCVLISDGCPVCSKRGSYNLQICRIRQAPSCLTPVTQGHA</sequence>
<organism evidence="1 2">
    <name type="scientific">Candidatus Desulfovibrio intestinipullorum</name>
    <dbReference type="NCBI Taxonomy" id="2838536"/>
    <lineage>
        <taxon>Bacteria</taxon>
        <taxon>Pseudomonadati</taxon>
        <taxon>Thermodesulfobacteriota</taxon>
        <taxon>Desulfovibrionia</taxon>
        <taxon>Desulfovibrionales</taxon>
        <taxon>Desulfovibrionaceae</taxon>
        <taxon>Desulfovibrio</taxon>
    </lineage>
</organism>
<gene>
    <name evidence="1" type="ORF">H9894_05830</name>
</gene>
<reference evidence="1" key="2">
    <citation type="submission" date="2021-04" db="EMBL/GenBank/DDBJ databases">
        <authorList>
            <person name="Gilroy R."/>
        </authorList>
    </citation>
    <scope>NUCLEOTIDE SEQUENCE</scope>
    <source>
        <strain evidence="1">ChiHecec2B26-446</strain>
    </source>
</reference>
<evidence type="ECO:0000313" key="1">
    <source>
        <dbReference type="EMBL" id="HIW00695.1"/>
    </source>
</evidence>
<accession>A0A9D1TPH5</accession>
<evidence type="ECO:0000313" key="2">
    <source>
        <dbReference type="Proteomes" id="UP000886752"/>
    </source>
</evidence>